<organism evidence="6 7">
    <name type="scientific">Thalassovita mangrovi</name>
    <dbReference type="NCBI Taxonomy" id="2692236"/>
    <lineage>
        <taxon>Bacteria</taxon>
        <taxon>Pseudomonadati</taxon>
        <taxon>Pseudomonadota</taxon>
        <taxon>Alphaproteobacteria</taxon>
        <taxon>Rhodobacterales</taxon>
        <taxon>Roseobacteraceae</taxon>
        <taxon>Thalassovita</taxon>
    </lineage>
</organism>
<evidence type="ECO:0000313" key="7">
    <source>
        <dbReference type="Proteomes" id="UP000479043"/>
    </source>
</evidence>
<dbReference type="Pfam" id="PF22780">
    <property type="entry name" value="HI0933_like_1st"/>
    <property type="match status" value="1"/>
</dbReference>
<dbReference type="Pfam" id="PF03486">
    <property type="entry name" value="HI0933_like"/>
    <property type="match status" value="1"/>
</dbReference>
<dbReference type="InterPro" id="IPR036188">
    <property type="entry name" value="FAD/NAD-bd_sf"/>
</dbReference>
<dbReference type="Proteomes" id="UP000479043">
    <property type="component" value="Unassembled WGS sequence"/>
</dbReference>
<dbReference type="PRINTS" id="PR00411">
    <property type="entry name" value="PNDRDTASEI"/>
</dbReference>
<dbReference type="PANTHER" id="PTHR42887:SF2">
    <property type="entry name" value="OS12G0638800 PROTEIN"/>
    <property type="match status" value="1"/>
</dbReference>
<dbReference type="Gene3D" id="2.40.30.10">
    <property type="entry name" value="Translation factors"/>
    <property type="match status" value="1"/>
</dbReference>
<dbReference type="PANTHER" id="PTHR42887">
    <property type="entry name" value="OS12G0638800 PROTEIN"/>
    <property type="match status" value="1"/>
</dbReference>
<dbReference type="InterPro" id="IPR057661">
    <property type="entry name" value="RsdA/BaiN/AoA(So)_Rossmann"/>
</dbReference>
<feature type="domain" description="RsdA/BaiN/AoA(So)-like Rossmann fold-like" evidence="4">
    <location>
        <begin position="4"/>
        <end position="387"/>
    </location>
</feature>
<sequence length="393" mass="42124">MQYETIILGAGAAGMMCAIHAGRDVLVLDHAKAPGEKIRISGGGRCNFTNMHAGPGNFLSSNPHFAKSALARYTQWDFLDLVGRHGIAWHEKTLGQLFCDDSAKQIVAMLLDEMAQAGATMWLRSEITSVEKTEDGFRLLIESEGKRKTVTCRNLVVATGGKSIPKMGATGLAYDIARQFGLTITETRPGLVPLTFPDGRFSGLSGVSLPVRATCNGASFEEAMLFTHRGLSGPAVLQISSYWREGDAITVNLFPNSDPYEALRAQRQQAGRKNLSTVLAQMLPSRLAEYLSSEWKLTGNLADQSDAALAALCERLTGWELVPTGSEGYRTAEVTLGGVDTDGLSSKTMMAKAVPGLYFIGECVDVTGWLGGYNFQWAWSSGVAAGTAIAAQA</sequence>
<dbReference type="InterPro" id="IPR023166">
    <property type="entry name" value="BaiN-like_dom_sf"/>
</dbReference>
<dbReference type="InterPro" id="IPR055178">
    <property type="entry name" value="RsdA/BaiN/AoA(So)-like_dom"/>
</dbReference>
<proteinExistence type="predicted"/>
<dbReference type="Gene3D" id="3.50.50.60">
    <property type="entry name" value="FAD/NAD(P)-binding domain"/>
    <property type="match status" value="1"/>
</dbReference>
<evidence type="ECO:0000259" key="4">
    <source>
        <dbReference type="Pfam" id="PF03486"/>
    </source>
</evidence>
<evidence type="ECO:0000256" key="1">
    <source>
        <dbReference type="ARBA" id="ARBA00001974"/>
    </source>
</evidence>
<protein>
    <submittedName>
        <fullName evidence="6">Aminoacetone oxidase family FAD-binding enzyme</fullName>
    </submittedName>
</protein>
<comment type="caution">
    <text evidence="6">The sequence shown here is derived from an EMBL/GenBank/DDBJ whole genome shotgun (WGS) entry which is preliminary data.</text>
</comment>
<name>A0A6L8LME6_9RHOB</name>
<dbReference type="RefSeq" id="WP_160973427.1">
    <property type="nucleotide sequence ID" value="NZ_WWEN01000004.1"/>
</dbReference>
<dbReference type="PRINTS" id="PR00368">
    <property type="entry name" value="FADPNR"/>
</dbReference>
<accession>A0A6L8LME6</accession>
<gene>
    <name evidence="6" type="ORF">GR167_10360</name>
</gene>
<evidence type="ECO:0000259" key="5">
    <source>
        <dbReference type="Pfam" id="PF22780"/>
    </source>
</evidence>
<evidence type="ECO:0000313" key="6">
    <source>
        <dbReference type="EMBL" id="MYM55710.1"/>
    </source>
</evidence>
<evidence type="ECO:0000256" key="2">
    <source>
        <dbReference type="ARBA" id="ARBA00022630"/>
    </source>
</evidence>
<dbReference type="Gene3D" id="1.10.8.260">
    <property type="entry name" value="HI0933 insert domain-like"/>
    <property type="match status" value="1"/>
</dbReference>
<dbReference type="EMBL" id="WWEN01000004">
    <property type="protein sequence ID" value="MYM55710.1"/>
    <property type="molecule type" value="Genomic_DNA"/>
</dbReference>
<dbReference type="SUPFAM" id="SSF51905">
    <property type="entry name" value="FAD/NAD(P)-binding domain"/>
    <property type="match status" value="1"/>
</dbReference>
<keyword evidence="7" id="KW-1185">Reference proteome</keyword>
<dbReference type="SUPFAM" id="SSF160996">
    <property type="entry name" value="HI0933 insert domain-like"/>
    <property type="match status" value="1"/>
</dbReference>
<evidence type="ECO:0000256" key="3">
    <source>
        <dbReference type="ARBA" id="ARBA00022827"/>
    </source>
</evidence>
<reference evidence="6 7" key="1">
    <citation type="submission" date="2020-01" db="EMBL/GenBank/DDBJ databases">
        <authorList>
            <person name="Chen S."/>
        </authorList>
    </citation>
    <scope>NUCLEOTIDE SEQUENCE [LARGE SCALE GENOMIC DNA]</scope>
    <source>
        <strain evidence="6 7">GS-10</strain>
    </source>
</reference>
<dbReference type="NCBIfam" id="TIGR00275">
    <property type="entry name" value="aminoacetone oxidase family FAD-binding enzyme"/>
    <property type="match status" value="1"/>
</dbReference>
<comment type="cofactor">
    <cofactor evidence="1">
        <name>FAD</name>
        <dbReference type="ChEBI" id="CHEBI:57692"/>
    </cofactor>
</comment>
<keyword evidence="2" id="KW-0285">Flavoprotein</keyword>
<dbReference type="InterPro" id="IPR004792">
    <property type="entry name" value="BaiN-like"/>
</dbReference>
<feature type="domain" description="RsdA/BaiN/AoA(So)-like insert" evidence="5">
    <location>
        <begin position="188"/>
        <end position="334"/>
    </location>
</feature>
<keyword evidence="3" id="KW-0274">FAD</keyword>
<dbReference type="AlphaFoldDB" id="A0A6L8LME6"/>